<dbReference type="Pfam" id="PF00561">
    <property type="entry name" value="Abhydrolase_1"/>
    <property type="match status" value="1"/>
</dbReference>
<keyword evidence="6" id="KW-1185">Reference proteome</keyword>
<dbReference type="CDD" id="cd00383">
    <property type="entry name" value="trans_reg_C"/>
    <property type="match status" value="1"/>
</dbReference>
<protein>
    <submittedName>
        <fullName evidence="5">DNA-binding winged helix-turn-helix (WHTH) protein</fullName>
    </submittedName>
</protein>
<reference evidence="5 6" key="1">
    <citation type="submission" date="2018-03" db="EMBL/GenBank/DDBJ databases">
        <title>Genomic Encyclopedia of Archaeal and Bacterial Type Strains, Phase II (KMG-II): from individual species to whole genera.</title>
        <authorList>
            <person name="Goeker M."/>
        </authorList>
    </citation>
    <scope>NUCLEOTIDE SEQUENCE [LARGE SCALE GENOMIC DNA]</scope>
    <source>
        <strain evidence="5 6">DSM 100673</strain>
    </source>
</reference>
<proteinExistence type="predicted"/>
<evidence type="ECO:0000313" key="5">
    <source>
        <dbReference type="EMBL" id="PSL17799.1"/>
    </source>
</evidence>
<dbReference type="SUPFAM" id="SSF46894">
    <property type="entry name" value="C-terminal effector domain of the bipartite response regulators"/>
    <property type="match status" value="1"/>
</dbReference>
<dbReference type="PROSITE" id="PS51755">
    <property type="entry name" value="OMPR_PHOB"/>
    <property type="match status" value="1"/>
</dbReference>
<name>A0A2P8F7V0_9RHOB</name>
<evidence type="ECO:0000313" key="6">
    <source>
        <dbReference type="Proteomes" id="UP000240418"/>
    </source>
</evidence>
<dbReference type="SUPFAM" id="SSF53474">
    <property type="entry name" value="alpha/beta-Hydrolases"/>
    <property type="match status" value="1"/>
</dbReference>
<dbReference type="InterPro" id="IPR016032">
    <property type="entry name" value="Sig_transdc_resp-reg_C-effctor"/>
</dbReference>
<accession>A0A2P8F7V0</accession>
<dbReference type="GO" id="GO:0016020">
    <property type="term" value="C:membrane"/>
    <property type="evidence" value="ECO:0007669"/>
    <property type="project" value="TreeGrafter"/>
</dbReference>
<organism evidence="5 6">
    <name type="scientific">Shimia abyssi</name>
    <dbReference type="NCBI Taxonomy" id="1662395"/>
    <lineage>
        <taxon>Bacteria</taxon>
        <taxon>Pseudomonadati</taxon>
        <taxon>Pseudomonadota</taxon>
        <taxon>Alphaproteobacteria</taxon>
        <taxon>Rhodobacterales</taxon>
        <taxon>Roseobacteraceae</taxon>
    </lineage>
</organism>
<sequence>MIDPIVKEDSVRAMQKYKFGGFVLDPEQHSLMHSGAPVSIEPKVFDLLLLLVKNAGELISRDTLIERIWQGRIVSDSAISACVAAARRAVGDDGQSQAVIRTVARRGFLCCAEVEVVETADEAQSRELSPRLQFTKNREDKSLAFTVTGEGPPIIYKTFGGTSIEADWNSPFFRPLLDAIRAKNTLVRFDEMGSGHSDLEMNPDRVEAVAYDLLSVADAIGLDRFSLFSQSGSALSAVFLAAHYPDRVQSMVLNGGYVEGRNVRQNTTGTPEMLGMISEGWDKPDSSFLLAYSLLYFPEGPLDLAKDIVEIMHKSCPAENMLRMRKSHSDASVADFLPMVQCPTFIVHARNDSIHPLSQARKLAAGIAGSELLVLDSANHVPMPKSPDWNAFLEATLSFLNGNMDHFR</sequence>
<feature type="domain" description="OmpR/PhoB-type" evidence="4">
    <location>
        <begin position="14"/>
        <end position="112"/>
    </location>
</feature>
<dbReference type="Pfam" id="PF00486">
    <property type="entry name" value="Trans_reg_C"/>
    <property type="match status" value="1"/>
</dbReference>
<dbReference type="GO" id="GO:0003677">
    <property type="term" value="F:DNA binding"/>
    <property type="evidence" value="ECO:0007669"/>
    <property type="project" value="UniProtKB-UniRule"/>
</dbReference>
<dbReference type="PANTHER" id="PTHR43798:SF31">
    <property type="entry name" value="AB HYDROLASE SUPERFAMILY PROTEIN YCLE"/>
    <property type="match status" value="1"/>
</dbReference>
<dbReference type="AlphaFoldDB" id="A0A2P8F7V0"/>
<dbReference type="InterPro" id="IPR036388">
    <property type="entry name" value="WH-like_DNA-bd_sf"/>
</dbReference>
<dbReference type="GO" id="GO:0000160">
    <property type="term" value="P:phosphorelay signal transduction system"/>
    <property type="evidence" value="ECO:0007669"/>
    <property type="project" value="InterPro"/>
</dbReference>
<dbReference type="PANTHER" id="PTHR43798">
    <property type="entry name" value="MONOACYLGLYCEROL LIPASE"/>
    <property type="match status" value="1"/>
</dbReference>
<keyword evidence="2 3" id="KW-0238">DNA-binding</keyword>
<evidence type="ECO:0000256" key="2">
    <source>
        <dbReference type="ARBA" id="ARBA00023125"/>
    </source>
</evidence>
<dbReference type="RefSeq" id="WP_106609669.1">
    <property type="nucleotide sequence ID" value="NZ_PYGJ01000014.1"/>
</dbReference>
<dbReference type="Gene3D" id="1.10.10.10">
    <property type="entry name" value="Winged helix-like DNA-binding domain superfamily/Winged helix DNA-binding domain"/>
    <property type="match status" value="1"/>
</dbReference>
<feature type="DNA-binding region" description="OmpR/PhoB-type" evidence="3">
    <location>
        <begin position="14"/>
        <end position="112"/>
    </location>
</feature>
<evidence type="ECO:0000256" key="3">
    <source>
        <dbReference type="PROSITE-ProRule" id="PRU01091"/>
    </source>
</evidence>
<dbReference type="GO" id="GO:0006355">
    <property type="term" value="P:regulation of DNA-templated transcription"/>
    <property type="evidence" value="ECO:0007669"/>
    <property type="project" value="InterPro"/>
</dbReference>
<dbReference type="Gene3D" id="3.40.50.1820">
    <property type="entry name" value="alpha/beta hydrolase"/>
    <property type="match status" value="1"/>
</dbReference>
<dbReference type="SMART" id="SM00862">
    <property type="entry name" value="Trans_reg_C"/>
    <property type="match status" value="1"/>
</dbReference>
<dbReference type="InterPro" id="IPR000073">
    <property type="entry name" value="AB_hydrolase_1"/>
</dbReference>
<keyword evidence="1" id="KW-0378">Hydrolase</keyword>
<dbReference type="InterPro" id="IPR050266">
    <property type="entry name" value="AB_hydrolase_sf"/>
</dbReference>
<dbReference type="InterPro" id="IPR001867">
    <property type="entry name" value="OmpR/PhoB-type_DNA-bd"/>
</dbReference>
<evidence type="ECO:0000256" key="1">
    <source>
        <dbReference type="ARBA" id="ARBA00022801"/>
    </source>
</evidence>
<comment type="caution">
    <text evidence="5">The sequence shown here is derived from an EMBL/GenBank/DDBJ whole genome shotgun (WGS) entry which is preliminary data.</text>
</comment>
<dbReference type="InterPro" id="IPR029058">
    <property type="entry name" value="AB_hydrolase_fold"/>
</dbReference>
<gene>
    <name evidence="5" type="ORF">CLV88_1149</name>
</gene>
<evidence type="ECO:0000259" key="4">
    <source>
        <dbReference type="PROSITE" id="PS51755"/>
    </source>
</evidence>
<dbReference type="GO" id="GO:0016787">
    <property type="term" value="F:hydrolase activity"/>
    <property type="evidence" value="ECO:0007669"/>
    <property type="project" value="UniProtKB-KW"/>
</dbReference>
<dbReference type="PRINTS" id="PR00111">
    <property type="entry name" value="ABHYDROLASE"/>
</dbReference>
<dbReference type="EMBL" id="PYGJ01000014">
    <property type="protein sequence ID" value="PSL17799.1"/>
    <property type="molecule type" value="Genomic_DNA"/>
</dbReference>
<dbReference type="Proteomes" id="UP000240418">
    <property type="component" value="Unassembled WGS sequence"/>
</dbReference>